<keyword evidence="2 6" id="KW-0812">Transmembrane</keyword>
<comment type="subcellular location">
    <subcellularLocation>
        <location evidence="1">Membrane</location>
        <topology evidence="1">Multi-pass membrane protein</topology>
    </subcellularLocation>
</comment>
<feature type="compositionally biased region" description="Low complexity" evidence="5">
    <location>
        <begin position="216"/>
        <end position="230"/>
    </location>
</feature>
<dbReference type="PANTHER" id="PTHR10783:SF46">
    <property type="entry name" value="PROTEIN ERD1 HOMOLOG 2"/>
    <property type="match status" value="1"/>
</dbReference>
<dbReference type="GO" id="GO:0016020">
    <property type="term" value="C:membrane"/>
    <property type="evidence" value="ECO:0007669"/>
    <property type="project" value="UniProtKB-SubCell"/>
</dbReference>
<feature type="region of interest" description="Disordered" evidence="5">
    <location>
        <begin position="182"/>
        <end position="251"/>
    </location>
</feature>
<dbReference type="AlphaFoldDB" id="A0ABD3MCU0"/>
<protein>
    <recommendedName>
        <fullName evidence="7">EXS domain-containing protein</fullName>
    </recommendedName>
</protein>
<feature type="compositionally biased region" description="Basic and acidic residues" evidence="5">
    <location>
        <begin position="125"/>
        <end position="142"/>
    </location>
</feature>
<evidence type="ECO:0000256" key="3">
    <source>
        <dbReference type="ARBA" id="ARBA00022989"/>
    </source>
</evidence>
<dbReference type="Pfam" id="PF03124">
    <property type="entry name" value="EXS"/>
    <property type="match status" value="1"/>
</dbReference>
<accession>A0ABD3MCU0</accession>
<evidence type="ECO:0000256" key="4">
    <source>
        <dbReference type="ARBA" id="ARBA00023136"/>
    </source>
</evidence>
<keyword evidence="4 6" id="KW-0472">Membrane</keyword>
<feature type="compositionally biased region" description="Basic residues" evidence="5">
    <location>
        <begin position="182"/>
        <end position="203"/>
    </location>
</feature>
<gene>
    <name evidence="8" type="ORF">ACHAWU_001264</name>
</gene>
<sequence>MLTDSNYYYYNQSDASLALDSPSSQQQQHHHHHLAFITALSRHPPSLRVFRIVTEGAFLLACASLALYLWEWAEWTSVTIIEKSAVVALPTTTTPTTTTATTTAANAANDNGTSLSMGEKINYRHDDHDHEESGRNTVKEGEPSSNRQVRITSRAVGKLLFAPPPPPASLLPMNHPAHWGRRLLRLVPKRTTNNKKRNRRRRQSIGGGGGGGSGDRSGNWGSSGSISSGERSLEYPKDGSSHSLKRRKNSPISSAAGTTVVPVSIGEKEEVASVVVGGATSPSRISAAAAAAAVAAPMETTTVIQTLDTSDDDNDLLVSTVAQQQQHYHPPPQPPSPASVLGASLDILTITCIFLIFFTISSAEGGRYIDQASDHVLGQQYMKFVANVAAPLFPLTLFGLSFLAICIPWKKRGVLWNILSLTWCAPFYPVTFRDGFLGDILTSIVRPLQDLAFTILFVPLGLKAWWSSDMYTMDAAAIPLERSWLLHTVVLPACTLSPLWWRFMQNLRQCYDAKQRWPYLGNALKYLLAAEVSTFGLFNPSVKQSPLWMMCFFVTTLYQVWWDVFMDWGLLVRESNLGYYYATADRREWFWWWPYTLRSKRLYKRTWMYHVIFVINFCLRFVGMITLIPPVYLSRTTGLIVSAYTDPDFQLFAGLFVALAEIFRRTIWALLRLEWEVIKTAPERTTMEKASRSSSNNNLEADEMKPMDIATSERVWSFSTTRDISVSSLSDMSTLNDIQILSELSVWATVFSGIAIIAAAHREVL</sequence>
<feature type="transmembrane region" description="Helical" evidence="6">
    <location>
        <begin position="649"/>
        <end position="671"/>
    </location>
</feature>
<feature type="transmembrane region" description="Helical" evidence="6">
    <location>
        <begin position="607"/>
        <end position="629"/>
    </location>
</feature>
<dbReference type="Proteomes" id="UP001530293">
    <property type="component" value="Unassembled WGS sequence"/>
</dbReference>
<organism evidence="8 9">
    <name type="scientific">Discostella pseudostelligera</name>
    <dbReference type="NCBI Taxonomy" id="259834"/>
    <lineage>
        <taxon>Eukaryota</taxon>
        <taxon>Sar</taxon>
        <taxon>Stramenopiles</taxon>
        <taxon>Ochrophyta</taxon>
        <taxon>Bacillariophyta</taxon>
        <taxon>Coscinodiscophyceae</taxon>
        <taxon>Thalassiosirophycidae</taxon>
        <taxon>Stephanodiscales</taxon>
        <taxon>Stephanodiscaceae</taxon>
        <taxon>Discostella</taxon>
    </lineage>
</organism>
<reference evidence="8 9" key="1">
    <citation type="submission" date="2024-10" db="EMBL/GenBank/DDBJ databases">
        <title>Updated reference genomes for cyclostephanoid diatoms.</title>
        <authorList>
            <person name="Roberts W.R."/>
            <person name="Alverson A.J."/>
        </authorList>
    </citation>
    <scope>NUCLEOTIDE SEQUENCE [LARGE SCALE GENOMIC DNA]</scope>
    <source>
        <strain evidence="8 9">AJA232-27</strain>
    </source>
</reference>
<feature type="transmembrane region" description="Helical" evidence="6">
    <location>
        <begin position="413"/>
        <end position="432"/>
    </location>
</feature>
<dbReference type="InterPro" id="IPR004342">
    <property type="entry name" value="EXS_C"/>
</dbReference>
<feature type="compositionally biased region" description="Basic and acidic residues" evidence="5">
    <location>
        <begin position="231"/>
        <end position="240"/>
    </location>
</feature>
<keyword evidence="3 6" id="KW-1133">Transmembrane helix</keyword>
<feature type="region of interest" description="Disordered" evidence="5">
    <location>
        <begin position="125"/>
        <end position="150"/>
    </location>
</feature>
<name>A0ABD3MCU0_9STRA</name>
<feature type="domain" description="EXS" evidence="7">
    <location>
        <begin position="482"/>
        <end position="704"/>
    </location>
</feature>
<evidence type="ECO:0000256" key="1">
    <source>
        <dbReference type="ARBA" id="ARBA00004141"/>
    </source>
</evidence>
<feature type="transmembrane region" description="Helical" evidence="6">
    <location>
        <begin position="444"/>
        <end position="464"/>
    </location>
</feature>
<proteinExistence type="predicted"/>
<dbReference type="PANTHER" id="PTHR10783">
    <property type="entry name" value="XENOTROPIC AND POLYTROPIC RETROVIRUS RECEPTOR 1-RELATED"/>
    <property type="match status" value="1"/>
</dbReference>
<evidence type="ECO:0000259" key="7">
    <source>
        <dbReference type="PROSITE" id="PS51380"/>
    </source>
</evidence>
<dbReference type="EMBL" id="JALLBG020000147">
    <property type="protein sequence ID" value="KAL3761748.1"/>
    <property type="molecule type" value="Genomic_DNA"/>
</dbReference>
<evidence type="ECO:0000313" key="8">
    <source>
        <dbReference type="EMBL" id="KAL3761748.1"/>
    </source>
</evidence>
<evidence type="ECO:0000313" key="9">
    <source>
        <dbReference type="Proteomes" id="UP001530293"/>
    </source>
</evidence>
<dbReference type="PROSITE" id="PS51380">
    <property type="entry name" value="EXS"/>
    <property type="match status" value="1"/>
</dbReference>
<evidence type="ECO:0000256" key="5">
    <source>
        <dbReference type="SAM" id="MobiDB-lite"/>
    </source>
</evidence>
<evidence type="ECO:0000256" key="2">
    <source>
        <dbReference type="ARBA" id="ARBA00022692"/>
    </source>
</evidence>
<feature type="transmembrane region" description="Helical" evidence="6">
    <location>
        <begin position="384"/>
        <end position="407"/>
    </location>
</feature>
<feature type="transmembrane region" description="Helical" evidence="6">
    <location>
        <begin position="340"/>
        <end position="363"/>
    </location>
</feature>
<evidence type="ECO:0000256" key="6">
    <source>
        <dbReference type="SAM" id="Phobius"/>
    </source>
</evidence>
<feature type="compositionally biased region" description="Gly residues" evidence="5">
    <location>
        <begin position="205"/>
        <end position="215"/>
    </location>
</feature>
<keyword evidence="9" id="KW-1185">Reference proteome</keyword>
<comment type="caution">
    <text evidence="8">The sequence shown here is derived from an EMBL/GenBank/DDBJ whole genome shotgun (WGS) entry which is preliminary data.</text>
</comment>